<evidence type="ECO:0000313" key="1">
    <source>
        <dbReference type="EMBL" id="NLR68052.1"/>
    </source>
</evidence>
<dbReference type="Proteomes" id="UP000570474">
    <property type="component" value="Unassembled WGS sequence"/>
</dbReference>
<proteinExistence type="predicted"/>
<name>A0A847RYB3_9BACT</name>
<sequence length="66" mass="7288">MEPNTTELKKLNFRQMKQALTPEEMKKIMAGIPDCQVHAAHCDTESALNCCSGLYCEGNVCVVKDA</sequence>
<protein>
    <submittedName>
        <fullName evidence="1">Uncharacterized protein</fullName>
    </submittedName>
</protein>
<dbReference type="AlphaFoldDB" id="A0A847RYB3"/>
<organism evidence="1 2">
    <name type="scientific">Chitinophaga varians</name>
    <dbReference type="NCBI Taxonomy" id="2202339"/>
    <lineage>
        <taxon>Bacteria</taxon>
        <taxon>Pseudomonadati</taxon>
        <taxon>Bacteroidota</taxon>
        <taxon>Chitinophagia</taxon>
        <taxon>Chitinophagales</taxon>
        <taxon>Chitinophagaceae</taxon>
        <taxon>Chitinophaga</taxon>
    </lineage>
</organism>
<reference evidence="1 2" key="1">
    <citation type="submission" date="2020-04" db="EMBL/GenBank/DDBJ databases">
        <authorList>
            <person name="Yin C."/>
        </authorList>
    </citation>
    <scope>NUCLEOTIDE SEQUENCE [LARGE SCALE GENOMIC DNA]</scope>
    <source>
        <strain evidence="1 2">Ae27</strain>
    </source>
</reference>
<evidence type="ECO:0000313" key="2">
    <source>
        <dbReference type="Proteomes" id="UP000570474"/>
    </source>
</evidence>
<keyword evidence="2" id="KW-1185">Reference proteome</keyword>
<dbReference type="RefSeq" id="WP_168873991.1">
    <property type="nucleotide sequence ID" value="NZ_JABAIA010000003.1"/>
</dbReference>
<dbReference type="EMBL" id="JABAIA010000003">
    <property type="protein sequence ID" value="NLR68052.1"/>
    <property type="molecule type" value="Genomic_DNA"/>
</dbReference>
<accession>A0A847RYB3</accession>
<comment type="caution">
    <text evidence="1">The sequence shown here is derived from an EMBL/GenBank/DDBJ whole genome shotgun (WGS) entry which is preliminary data.</text>
</comment>
<gene>
    <name evidence="1" type="ORF">HGH92_27350</name>
</gene>